<dbReference type="GO" id="GO:0016020">
    <property type="term" value="C:membrane"/>
    <property type="evidence" value="ECO:0007669"/>
    <property type="project" value="GOC"/>
</dbReference>
<evidence type="ECO:0000256" key="3">
    <source>
        <dbReference type="ARBA" id="ARBA00022679"/>
    </source>
</evidence>
<dbReference type="InterPro" id="IPR009695">
    <property type="entry name" value="Diacylglyc_glucosyltr_N"/>
</dbReference>
<dbReference type="SUPFAM" id="SSF53756">
    <property type="entry name" value="UDP-Glycosyltransferase/glycogen phosphorylase"/>
    <property type="match status" value="1"/>
</dbReference>
<dbReference type="AlphaFoldDB" id="A0A1F4XI54"/>
<dbReference type="Pfam" id="PF06925">
    <property type="entry name" value="MGDG_synth"/>
    <property type="match status" value="1"/>
</dbReference>
<reference evidence="6 7" key="1">
    <citation type="journal article" date="2016" name="Nat. Commun.">
        <title>Thousands of microbial genomes shed light on interconnected biogeochemical processes in an aquifer system.</title>
        <authorList>
            <person name="Anantharaman K."/>
            <person name="Brown C.T."/>
            <person name="Hug L.A."/>
            <person name="Sharon I."/>
            <person name="Castelle C.J."/>
            <person name="Probst A.J."/>
            <person name="Thomas B.C."/>
            <person name="Singh A."/>
            <person name="Wilkins M.J."/>
            <person name="Karaoz U."/>
            <person name="Brodie E.L."/>
            <person name="Williams K.H."/>
            <person name="Hubbard S.S."/>
            <person name="Banfield J.F."/>
        </authorList>
    </citation>
    <scope>NUCLEOTIDE SEQUENCE [LARGE SCALE GENOMIC DNA]</scope>
</reference>
<evidence type="ECO:0000313" key="7">
    <source>
        <dbReference type="Proteomes" id="UP000177521"/>
    </source>
</evidence>
<evidence type="ECO:0000259" key="5">
    <source>
        <dbReference type="Pfam" id="PF06925"/>
    </source>
</evidence>
<proteinExistence type="inferred from homology"/>
<dbReference type="GO" id="GO:0016758">
    <property type="term" value="F:hexosyltransferase activity"/>
    <property type="evidence" value="ECO:0007669"/>
    <property type="project" value="InterPro"/>
</dbReference>
<dbReference type="GO" id="GO:0009247">
    <property type="term" value="P:glycolipid biosynthetic process"/>
    <property type="evidence" value="ECO:0007669"/>
    <property type="project" value="InterPro"/>
</dbReference>
<comment type="caution">
    <text evidence="6">The sequence shown here is derived from an EMBL/GenBank/DDBJ whole genome shotgun (WGS) entry which is preliminary data.</text>
</comment>
<evidence type="ECO:0000259" key="4">
    <source>
        <dbReference type="Pfam" id="PF00534"/>
    </source>
</evidence>
<keyword evidence="2" id="KW-0328">Glycosyltransferase</keyword>
<gene>
    <name evidence="6" type="ORF">A2788_01580</name>
</gene>
<dbReference type="PANTHER" id="PTHR43025">
    <property type="entry name" value="MONOGALACTOSYLDIACYLGLYCEROL SYNTHASE"/>
    <property type="match status" value="1"/>
</dbReference>
<comment type="similarity">
    <text evidence="1">Belongs to the glycosyltransferase 28 family.</text>
</comment>
<evidence type="ECO:0000256" key="1">
    <source>
        <dbReference type="ARBA" id="ARBA00006962"/>
    </source>
</evidence>
<dbReference type="Proteomes" id="UP000177521">
    <property type="component" value="Unassembled WGS sequence"/>
</dbReference>
<dbReference type="PANTHER" id="PTHR43025:SF3">
    <property type="entry name" value="MONOGALACTOSYLDIACYLGLYCEROL SYNTHASE 1, CHLOROPLASTIC"/>
    <property type="match status" value="1"/>
</dbReference>
<keyword evidence="3" id="KW-0808">Transferase</keyword>
<dbReference type="Gene3D" id="3.40.50.2000">
    <property type="entry name" value="Glycogen Phosphorylase B"/>
    <property type="match status" value="1"/>
</dbReference>
<dbReference type="EMBL" id="MEWS01000043">
    <property type="protein sequence ID" value="OGC81306.1"/>
    <property type="molecule type" value="Genomic_DNA"/>
</dbReference>
<organism evidence="6 7">
    <name type="scientific">Candidatus Abawacabacteria bacterium RIFCSPHIGHO2_01_FULL_46_8</name>
    <dbReference type="NCBI Taxonomy" id="1817815"/>
    <lineage>
        <taxon>Bacteria</taxon>
        <taxon>Candidatus Abawacaibacteriota</taxon>
    </lineage>
</organism>
<evidence type="ECO:0008006" key="8">
    <source>
        <dbReference type="Google" id="ProtNLM"/>
    </source>
</evidence>
<sequence length="380" mass="41783">MPAGPTDKAKKILILTMSAGAGHLSAAKAINKELWAQNPSWEITVADHAELIGKLKGQVMTKSYNLMTSYFPGLWKAFYDLADFNFPRPLFNQLRHLFSRVGERRVVNFVLKHEFDYIICTHFASAHIISAMKKANQLTLPLAVVITDFGLNQIWLANKVDHYFVASDYTKQQLIAAGVNIKIIHAFGIPIRQEFAQRAAKLERAAAKKTGPLKLLIVETRTNRKPLFSLLRALLAQQSALQITLVGLKPQHLEPVQKLLHQLGFKAAVHGFINNLEDYLATADLVITKAGGLTTAEAMALQTPMIALRPIPGQEMTNVKALLAAGAGLHAKNEKQAAKLVAQLIKDPAQLARMQAATQTLARPQAASDIAKLIKQTMLS</sequence>
<evidence type="ECO:0000256" key="2">
    <source>
        <dbReference type="ARBA" id="ARBA00022676"/>
    </source>
</evidence>
<evidence type="ECO:0000313" key="6">
    <source>
        <dbReference type="EMBL" id="OGC81306.1"/>
    </source>
</evidence>
<dbReference type="Pfam" id="PF00534">
    <property type="entry name" value="Glycos_transf_1"/>
    <property type="match status" value="1"/>
</dbReference>
<feature type="domain" description="Diacylglycerol glucosyltransferase N-terminal" evidence="5">
    <location>
        <begin position="23"/>
        <end position="191"/>
    </location>
</feature>
<dbReference type="InterPro" id="IPR050519">
    <property type="entry name" value="Glycosyltransf_28_UgtP"/>
</dbReference>
<dbReference type="InterPro" id="IPR001296">
    <property type="entry name" value="Glyco_trans_1"/>
</dbReference>
<accession>A0A1F4XI54</accession>
<protein>
    <recommendedName>
        <fullName evidence="8">Diacylglycerol glucosyltransferase N-terminal domain-containing protein</fullName>
    </recommendedName>
</protein>
<feature type="domain" description="Glycosyl transferase family 1" evidence="4">
    <location>
        <begin position="204"/>
        <end position="358"/>
    </location>
</feature>
<name>A0A1F4XI54_9BACT</name>